<dbReference type="InterPro" id="IPR005805">
    <property type="entry name" value="Rieske_Fe-S_prot_C"/>
</dbReference>
<keyword evidence="4" id="KW-0411">Iron-sulfur</keyword>
<reference evidence="8" key="1">
    <citation type="submission" date="2018-05" db="EMBL/GenBank/DDBJ databases">
        <authorList>
            <person name="Lanie J.A."/>
            <person name="Ng W.-L."/>
            <person name="Kazmierczak K.M."/>
            <person name="Andrzejewski T.M."/>
            <person name="Davidsen T.M."/>
            <person name="Wayne K.J."/>
            <person name="Tettelin H."/>
            <person name="Glass J.I."/>
            <person name="Rusch D."/>
            <person name="Podicherti R."/>
            <person name="Tsui H.-C.T."/>
            <person name="Winkler M.E."/>
        </authorList>
    </citation>
    <scope>NUCLEOTIDE SEQUENCE</scope>
</reference>
<dbReference type="Pfam" id="PF00355">
    <property type="entry name" value="Rieske"/>
    <property type="match status" value="1"/>
</dbReference>
<dbReference type="SUPFAM" id="SSF50022">
    <property type="entry name" value="ISP domain"/>
    <property type="match status" value="1"/>
</dbReference>
<dbReference type="InterPro" id="IPR036922">
    <property type="entry name" value="Rieske_2Fe-2S_sf"/>
</dbReference>
<feature type="domain" description="Rieske" evidence="7">
    <location>
        <begin position="21"/>
        <end position="113"/>
    </location>
</feature>
<evidence type="ECO:0000256" key="3">
    <source>
        <dbReference type="ARBA" id="ARBA00023004"/>
    </source>
</evidence>
<keyword evidence="2" id="KW-0479">Metal-binding</keyword>
<accession>A0A382ML37</accession>
<name>A0A382ML37_9ZZZZ</name>
<evidence type="ECO:0000259" key="7">
    <source>
        <dbReference type="PROSITE" id="PS51296"/>
    </source>
</evidence>
<dbReference type="AlphaFoldDB" id="A0A382ML37"/>
<keyword evidence="1" id="KW-0001">2Fe-2S</keyword>
<protein>
    <recommendedName>
        <fullName evidence="7">Rieske domain-containing protein</fullName>
    </recommendedName>
</protein>
<organism evidence="8">
    <name type="scientific">marine metagenome</name>
    <dbReference type="NCBI Taxonomy" id="408172"/>
    <lineage>
        <taxon>unclassified sequences</taxon>
        <taxon>metagenomes</taxon>
        <taxon>ecological metagenomes</taxon>
    </lineage>
</organism>
<keyword evidence="3" id="KW-0408">Iron</keyword>
<evidence type="ECO:0000256" key="2">
    <source>
        <dbReference type="ARBA" id="ARBA00022723"/>
    </source>
</evidence>
<dbReference type="GO" id="GO:0051537">
    <property type="term" value="F:2 iron, 2 sulfur cluster binding"/>
    <property type="evidence" value="ECO:0007669"/>
    <property type="project" value="UniProtKB-KW"/>
</dbReference>
<proteinExistence type="predicted"/>
<dbReference type="InterPro" id="IPR017941">
    <property type="entry name" value="Rieske_2Fe-2S"/>
</dbReference>
<evidence type="ECO:0000256" key="1">
    <source>
        <dbReference type="ARBA" id="ARBA00022714"/>
    </source>
</evidence>
<sequence>MCVRFLFPNDTFEPATKFKVGYPADFAASNEGVVDKRYKTRGIWIVRTLDGFFVLSTVCTHLGCTPNWLETEKKFKCPCHGSGFYSSGINFEGPAPRPLERFKVSLAADGQLEIDKEKKYQQEKGQWNDPDSFLKMEYSV</sequence>
<gene>
    <name evidence="8" type="ORF">METZ01_LOCUS301679</name>
</gene>
<dbReference type="PROSITE" id="PS51296">
    <property type="entry name" value="RIESKE"/>
    <property type="match status" value="1"/>
</dbReference>
<dbReference type="PRINTS" id="PR00162">
    <property type="entry name" value="RIESKE"/>
</dbReference>
<dbReference type="Gene3D" id="2.102.10.10">
    <property type="entry name" value="Rieske [2Fe-2S] iron-sulphur domain"/>
    <property type="match status" value="1"/>
</dbReference>
<comment type="cofactor">
    <cofactor evidence="6">
        <name>[2Fe-2S] cluster</name>
        <dbReference type="ChEBI" id="CHEBI:190135"/>
    </cofactor>
</comment>
<dbReference type="InterPro" id="IPR014349">
    <property type="entry name" value="Rieske_Fe-S_prot"/>
</dbReference>
<evidence type="ECO:0000256" key="5">
    <source>
        <dbReference type="ARBA" id="ARBA00023157"/>
    </source>
</evidence>
<dbReference type="GO" id="GO:0016020">
    <property type="term" value="C:membrane"/>
    <property type="evidence" value="ECO:0007669"/>
    <property type="project" value="InterPro"/>
</dbReference>
<keyword evidence="5" id="KW-1015">Disulfide bond</keyword>
<dbReference type="EMBL" id="UINC01093977">
    <property type="protein sequence ID" value="SVC48825.1"/>
    <property type="molecule type" value="Genomic_DNA"/>
</dbReference>
<dbReference type="GO" id="GO:0046872">
    <property type="term" value="F:metal ion binding"/>
    <property type="evidence" value="ECO:0007669"/>
    <property type="project" value="UniProtKB-KW"/>
</dbReference>
<evidence type="ECO:0000313" key="8">
    <source>
        <dbReference type="EMBL" id="SVC48825.1"/>
    </source>
</evidence>
<dbReference type="PANTHER" id="PTHR10134">
    <property type="entry name" value="CYTOCHROME B-C1 COMPLEX SUBUNIT RIESKE, MITOCHONDRIAL"/>
    <property type="match status" value="1"/>
</dbReference>
<evidence type="ECO:0000256" key="4">
    <source>
        <dbReference type="ARBA" id="ARBA00023014"/>
    </source>
</evidence>
<evidence type="ECO:0000256" key="6">
    <source>
        <dbReference type="ARBA" id="ARBA00034078"/>
    </source>
</evidence>